<dbReference type="AlphaFoldDB" id="A0AB37B540"/>
<evidence type="ECO:0000256" key="8">
    <source>
        <dbReference type="RuleBase" id="RU000416"/>
    </source>
</evidence>
<dbReference type="GO" id="GO:0032259">
    <property type="term" value="P:methylation"/>
    <property type="evidence" value="ECO:0007669"/>
    <property type="project" value="UniProtKB-KW"/>
</dbReference>
<comment type="similarity">
    <text evidence="7 8">Belongs to the class I-like SAM-binding methyltransferase superfamily. C5-methyltransferase family.</text>
</comment>
<dbReference type="EC" id="2.1.1.37" evidence="1"/>
<accession>A0AB37B540</accession>
<dbReference type="InterPro" id="IPR029063">
    <property type="entry name" value="SAM-dependent_MTases_sf"/>
</dbReference>
<comment type="catalytic activity">
    <reaction evidence="6">
        <text>a 2'-deoxycytidine in DNA + S-adenosyl-L-methionine = a 5-methyl-2'-deoxycytidine in DNA + S-adenosyl-L-homocysteine + H(+)</text>
        <dbReference type="Rhea" id="RHEA:13681"/>
        <dbReference type="Rhea" id="RHEA-COMP:11369"/>
        <dbReference type="Rhea" id="RHEA-COMP:11370"/>
        <dbReference type="ChEBI" id="CHEBI:15378"/>
        <dbReference type="ChEBI" id="CHEBI:57856"/>
        <dbReference type="ChEBI" id="CHEBI:59789"/>
        <dbReference type="ChEBI" id="CHEBI:85452"/>
        <dbReference type="ChEBI" id="CHEBI:85454"/>
        <dbReference type="EC" id="2.1.1.37"/>
    </reaction>
</comment>
<reference evidence="9" key="1">
    <citation type="submission" date="2017-04" db="EMBL/GenBank/DDBJ databases">
        <title>Haemophilus influenzae in COPD genome sequencing project.</title>
        <authorList>
            <person name="Murphy T.F."/>
            <person name="Kong Y."/>
            <person name="Nadendla S."/>
            <person name="Tettelin H."/>
            <person name="Pettigrew M."/>
        </authorList>
    </citation>
    <scope>NUCLEOTIDE SEQUENCE [LARGE SCALE GENOMIC DNA]</scope>
    <source>
        <strain evidence="9">39P1H1</strain>
    </source>
</reference>
<dbReference type="NCBIfam" id="TIGR00675">
    <property type="entry name" value="dcm"/>
    <property type="match status" value="1"/>
</dbReference>
<dbReference type="GO" id="GO:0044027">
    <property type="term" value="P:negative regulation of gene expression via chromosomal CpG island methylation"/>
    <property type="evidence" value="ECO:0007669"/>
    <property type="project" value="TreeGrafter"/>
</dbReference>
<evidence type="ECO:0000256" key="7">
    <source>
        <dbReference type="PROSITE-ProRule" id="PRU01016"/>
    </source>
</evidence>
<evidence type="ECO:0000256" key="4">
    <source>
        <dbReference type="ARBA" id="ARBA00022691"/>
    </source>
</evidence>
<dbReference type="PRINTS" id="PR00105">
    <property type="entry name" value="C5METTRFRASE"/>
</dbReference>
<dbReference type="Pfam" id="PF00145">
    <property type="entry name" value="DNA_methylase"/>
    <property type="match status" value="1"/>
</dbReference>
<evidence type="ECO:0000256" key="5">
    <source>
        <dbReference type="ARBA" id="ARBA00022747"/>
    </source>
</evidence>
<dbReference type="Gene3D" id="3.90.120.10">
    <property type="entry name" value="DNA Methylase, subunit A, domain 2"/>
    <property type="match status" value="1"/>
</dbReference>
<feature type="active site" evidence="7">
    <location>
        <position position="78"/>
    </location>
</feature>
<comment type="caution">
    <text evidence="9">The sequence shown here is derived from an EMBL/GenBank/DDBJ whole genome shotgun (WGS) entry which is preliminary data.</text>
</comment>
<evidence type="ECO:0000256" key="1">
    <source>
        <dbReference type="ARBA" id="ARBA00011975"/>
    </source>
</evidence>
<evidence type="ECO:0000256" key="2">
    <source>
        <dbReference type="ARBA" id="ARBA00022603"/>
    </source>
</evidence>
<keyword evidence="4 7" id="KW-0949">S-adenosyl-L-methionine</keyword>
<dbReference type="InterPro" id="IPR050390">
    <property type="entry name" value="C5-Methyltransferase"/>
</dbReference>
<dbReference type="RefSeq" id="WP_219843536.1">
    <property type="nucleotide sequence ID" value="NZ_CP089177.1"/>
</dbReference>
<dbReference type="PROSITE" id="PS51679">
    <property type="entry name" value="SAM_MT_C5"/>
    <property type="match status" value="1"/>
</dbReference>
<dbReference type="PANTHER" id="PTHR10629">
    <property type="entry name" value="CYTOSINE-SPECIFIC METHYLTRANSFERASE"/>
    <property type="match status" value="1"/>
</dbReference>
<keyword evidence="2 7" id="KW-0489">Methyltransferase</keyword>
<protein>
    <recommendedName>
        <fullName evidence="1">DNA (cytosine-5-)-methyltransferase</fullName>
        <ecNumber evidence="1">2.1.1.37</ecNumber>
    </recommendedName>
</protein>
<evidence type="ECO:0000256" key="3">
    <source>
        <dbReference type="ARBA" id="ARBA00022679"/>
    </source>
</evidence>
<evidence type="ECO:0000313" key="9">
    <source>
        <dbReference type="EMBL" id="PRJ23578.1"/>
    </source>
</evidence>
<sequence length="347" mass="39050">MIEAVDLFCGAGGLTAGLQKVGVKVNAGYDIEENCRFAFEFNNQASFVNKDVALVDADEIIQWYKKGNIRLLAGCAPCQPFSKYNQGKDTRLDKKWPLLYAFARLIKEVQPELVTMENVPEVVKHQVYHDFVDELKSQGYFIWADTIKCVDYGLPQQRKRHVLLASKLGEIDMIAPTHSLENQVTVKDAIKHLPPIKAGETCPTDRLHRAMALSEINLKRIQASKQGGTWRDWPESLRTECHKRASGATYSAVYGRMSWEKPSPTMTTLCYGYGNGRFGHPEQDRAISLREAAIFQAFPENYQFMPEEQPINLNTVGKMIGNAVPVTLGEIIGKSFISHLQEMGYNS</sequence>
<keyword evidence="5" id="KW-0680">Restriction system</keyword>
<dbReference type="GO" id="GO:0003886">
    <property type="term" value="F:DNA (cytosine-5-)-methyltransferase activity"/>
    <property type="evidence" value="ECO:0007669"/>
    <property type="project" value="UniProtKB-EC"/>
</dbReference>
<dbReference type="InterPro" id="IPR001525">
    <property type="entry name" value="C5_MeTfrase"/>
</dbReference>
<proteinExistence type="inferred from homology"/>
<dbReference type="PANTHER" id="PTHR10629:SF52">
    <property type="entry name" value="DNA (CYTOSINE-5)-METHYLTRANSFERASE 1"/>
    <property type="match status" value="1"/>
</dbReference>
<organism evidence="9">
    <name type="scientific">Haemophilus influenzae</name>
    <dbReference type="NCBI Taxonomy" id="727"/>
    <lineage>
        <taxon>Bacteria</taxon>
        <taxon>Pseudomonadati</taxon>
        <taxon>Pseudomonadota</taxon>
        <taxon>Gammaproteobacteria</taxon>
        <taxon>Pasteurellales</taxon>
        <taxon>Pasteurellaceae</taxon>
        <taxon>Haemophilus</taxon>
    </lineage>
</organism>
<dbReference type="SUPFAM" id="SSF53335">
    <property type="entry name" value="S-adenosyl-L-methionine-dependent methyltransferases"/>
    <property type="match status" value="1"/>
</dbReference>
<gene>
    <name evidence="9" type="primary">ydiO</name>
    <name evidence="9" type="ORF">BV056_00442</name>
</gene>
<keyword evidence="3 7" id="KW-0808">Transferase</keyword>
<evidence type="ECO:0000256" key="6">
    <source>
        <dbReference type="ARBA" id="ARBA00047422"/>
    </source>
</evidence>
<dbReference type="GO" id="GO:0003677">
    <property type="term" value="F:DNA binding"/>
    <property type="evidence" value="ECO:0007669"/>
    <property type="project" value="TreeGrafter"/>
</dbReference>
<dbReference type="Gene3D" id="3.40.50.150">
    <property type="entry name" value="Vaccinia Virus protein VP39"/>
    <property type="match status" value="1"/>
</dbReference>
<dbReference type="EMBL" id="NEBD01000036">
    <property type="protein sequence ID" value="PRJ23578.1"/>
    <property type="molecule type" value="Genomic_DNA"/>
</dbReference>
<dbReference type="GO" id="GO:0009307">
    <property type="term" value="P:DNA restriction-modification system"/>
    <property type="evidence" value="ECO:0007669"/>
    <property type="project" value="UniProtKB-KW"/>
</dbReference>
<name>A0AB37B540_HAEIF</name>